<sequence>MYDSLKAFVVKLKLFESHILKDELMHFPTCAKIKNQTEGLHFDKYASKIVELRKEFESRFVDVKDLEHIFSFIVGPFSVEVEKLPHDIQLEVIDFQNDSELKEKYREVGSPAIYRHLNDKFPIMKNRIAEILSYFGSTYLCETLFSHMKANKTAHRTRLTDRNLSNVLKIVCSQTIQPNIEEITNNKRCQVSSEKYKN</sequence>
<dbReference type="AlphaFoldDB" id="M9T3S3"/>
<dbReference type="PANTHER" id="PTHR45913:SF5">
    <property type="entry name" value="GENERAL TRANSCRIPTION FACTOR II-I REPEAT DOMAIN-CONTAINING PROTEIN 2A-LIKE PROTEIN"/>
    <property type="match status" value="1"/>
</dbReference>
<reference evidence="1" key="1">
    <citation type="submission" date="2013-03" db="EMBL/GenBank/DDBJ databases">
        <title>Six novel Y chromosome genes in Anopheles mosquitoes discovered by independently sequencing males and females.</title>
        <authorList>
            <person name="Hall B."/>
        </authorList>
    </citation>
    <scope>NUCLEOTIDE SEQUENCE</scope>
</reference>
<protein>
    <submittedName>
        <fullName evidence="1">GYG3</fullName>
    </submittedName>
</protein>
<organism evidence="1">
    <name type="scientific">Anopheles gambiae</name>
    <name type="common">African malaria mosquito</name>
    <dbReference type="NCBI Taxonomy" id="7165"/>
    <lineage>
        <taxon>Eukaryota</taxon>
        <taxon>Metazoa</taxon>
        <taxon>Ecdysozoa</taxon>
        <taxon>Arthropoda</taxon>
        <taxon>Hexapoda</taxon>
        <taxon>Insecta</taxon>
        <taxon>Pterygota</taxon>
        <taxon>Neoptera</taxon>
        <taxon>Endopterygota</taxon>
        <taxon>Diptera</taxon>
        <taxon>Nematocera</taxon>
        <taxon>Culicoidea</taxon>
        <taxon>Culicidae</taxon>
        <taxon>Anophelinae</taxon>
        <taxon>Anopheles</taxon>
    </lineage>
</organism>
<name>M9T3S3_ANOGA</name>
<proteinExistence type="predicted"/>
<gene>
    <name evidence="1" type="primary">gYG3</name>
</gene>
<dbReference type="EMBL" id="KC840349">
    <property type="protein sequence ID" value="AGI93195.1"/>
    <property type="molecule type" value="Genomic_DNA"/>
</dbReference>
<evidence type="ECO:0000313" key="1">
    <source>
        <dbReference type="EMBL" id="AGI93195.1"/>
    </source>
</evidence>
<dbReference type="PANTHER" id="PTHR45913">
    <property type="entry name" value="EPM2A-INTERACTING PROTEIN 1"/>
    <property type="match status" value="1"/>
</dbReference>
<accession>M9T3S3</accession>